<organism evidence="1 2">
    <name type="scientific">Candidatus Berkelbacteria bacterium Licking1014_96</name>
    <dbReference type="NCBI Taxonomy" id="2017149"/>
    <lineage>
        <taxon>Bacteria</taxon>
        <taxon>Candidatus Berkelbacteria</taxon>
    </lineage>
</organism>
<gene>
    <name evidence="1" type="ORF">CEN92_449</name>
</gene>
<dbReference type="InterPro" id="IPR043731">
    <property type="entry name" value="DUF5674"/>
</dbReference>
<dbReference type="Pfam" id="PF18924">
    <property type="entry name" value="DUF5674"/>
    <property type="match status" value="1"/>
</dbReference>
<reference evidence="1 2" key="1">
    <citation type="submission" date="2017-07" db="EMBL/GenBank/DDBJ databases">
        <title>Mechanisms for carbon and nitrogen cycling indicate functional differentiation within the Candidate Phyla Radiation.</title>
        <authorList>
            <person name="Danczak R.E."/>
            <person name="Johnston M.D."/>
            <person name="Kenah C."/>
            <person name="Slattery M."/>
            <person name="Wrighton K.C."/>
            <person name="Wilkins M.J."/>
        </authorList>
    </citation>
    <scope>NUCLEOTIDE SEQUENCE [LARGE SCALE GENOMIC DNA]</scope>
    <source>
        <strain evidence="1">Licking1014_96</strain>
    </source>
</reference>
<comment type="caution">
    <text evidence="1">The sequence shown here is derived from an EMBL/GenBank/DDBJ whole genome shotgun (WGS) entry which is preliminary data.</text>
</comment>
<proteinExistence type="predicted"/>
<sequence>MKIIDEKNKIKISELKKMSKKMFDDLVKAVVDVGKEIMAVDAGMHVDQETLLLQKGSKQNNLWGINIRPQYIGDGDKMIEFDSMVNLRPSQGNRSRGVDDLKIKEKIIEIVNKLIIK</sequence>
<protein>
    <submittedName>
        <fullName evidence="1">Uncharacterized protein</fullName>
    </submittedName>
</protein>
<name>A0A554LCK2_9BACT</name>
<dbReference type="AlphaFoldDB" id="A0A554LCK2"/>
<evidence type="ECO:0000313" key="1">
    <source>
        <dbReference type="EMBL" id="TSC90577.1"/>
    </source>
</evidence>
<evidence type="ECO:0000313" key="2">
    <source>
        <dbReference type="Proteomes" id="UP000318296"/>
    </source>
</evidence>
<dbReference type="EMBL" id="VMGH01000077">
    <property type="protein sequence ID" value="TSC90577.1"/>
    <property type="molecule type" value="Genomic_DNA"/>
</dbReference>
<dbReference type="Proteomes" id="UP000318296">
    <property type="component" value="Unassembled WGS sequence"/>
</dbReference>
<accession>A0A554LCK2</accession>